<evidence type="ECO:0000259" key="2">
    <source>
        <dbReference type="Pfam" id="PF02517"/>
    </source>
</evidence>
<comment type="caution">
    <text evidence="3">The sequence shown here is derived from an EMBL/GenBank/DDBJ whole genome shotgun (WGS) entry which is preliminary data.</text>
</comment>
<protein>
    <submittedName>
        <fullName evidence="3">Predicted metal-dependent membrane protease</fullName>
    </submittedName>
</protein>
<evidence type="ECO:0000313" key="4">
    <source>
        <dbReference type="Proteomes" id="UP000663859"/>
    </source>
</evidence>
<keyword evidence="4" id="KW-1185">Reference proteome</keyword>
<feature type="domain" description="CAAX prenyl protease 2/Lysostaphin resistance protein A-like" evidence="2">
    <location>
        <begin position="160"/>
        <end position="247"/>
    </location>
</feature>
<dbReference type="InterPro" id="IPR003675">
    <property type="entry name" value="Rce1/LyrA-like_dom"/>
</dbReference>
<reference evidence="3" key="1">
    <citation type="submission" date="2021-02" db="EMBL/GenBank/DDBJ databases">
        <authorList>
            <person name="Cremers G."/>
            <person name="Picone N."/>
        </authorList>
    </citation>
    <scope>NUCLEOTIDE SEQUENCE</scope>
    <source>
        <strain evidence="3">PQ17</strain>
    </source>
</reference>
<dbReference type="PANTHER" id="PTHR43592:SF15">
    <property type="entry name" value="CAAX AMINO TERMINAL PROTEASE FAMILY PROTEIN"/>
    <property type="match status" value="1"/>
</dbReference>
<dbReference type="AlphaFoldDB" id="A0A8J2FSQ4"/>
<dbReference type="GO" id="GO:0080120">
    <property type="term" value="P:CAAX-box protein maturation"/>
    <property type="evidence" value="ECO:0007669"/>
    <property type="project" value="UniProtKB-ARBA"/>
</dbReference>
<gene>
    <name evidence="3" type="ORF">MPNT_240020</name>
</gene>
<evidence type="ECO:0000313" key="3">
    <source>
        <dbReference type="EMBL" id="CAF0698032.1"/>
    </source>
</evidence>
<evidence type="ECO:0000256" key="1">
    <source>
        <dbReference type="SAM" id="Phobius"/>
    </source>
</evidence>
<dbReference type="GO" id="GO:0006508">
    <property type="term" value="P:proteolysis"/>
    <property type="evidence" value="ECO:0007669"/>
    <property type="project" value="UniProtKB-KW"/>
</dbReference>
<dbReference type="PANTHER" id="PTHR43592">
    <property type="entry name" value="CAAX AMINO TERMINAL PROTEASE"/>
    <property type="match status" value="1"/>
</dbReference>
<feature type="transmembrane region" description="Helical" evidence="1">
    <location>
        <begin position="58"/>
        <end position="89"/>
    </location>
</feature>
<keyword evidence="1" id="KW-1133">Transmembrane helix</keyword>
<proteinExistence type="predicted"/>
<feature type="transmembrane region" description="Helical" evidence="1">
    <location>
        <begin position="110"/>
        <end position="140"/>
    </location>
</feature>
<keyword evidence="3" id="KW-0645">Protease</keyword>
<feature type="transmembrane region" description="Helical" evidence="1">
    <location>
        <begin position="14"/>
        <end position="38"/>
    </location>
</feature>
<sequence>MNHFPATYFSFPPLAVWFFLIVHLAALVSLVGALRRWSLEGSLQPRLGNVVEFSWTDALAIGVLLLGGVFSAGGFFLALAPIPLILVLVRFRGLPIRSYLGLDRYRWIHIFGLGLWICLAAYLPLQALAAGCSALAQALGLPVEPQPAVVWFLKARGTPGFWFLLVAVLGIAPFGEELLFRGFLYPLLKRRFSYPQAVVWSAAVFALFHAHWLTFLPLFGLGIVLALAYEFSGALLLSIAIHFWFNGLTTGLLLLAPPL</sequence>
<keyword evidence="1" id="KW-0812">Transmembrane</keyword>
<dbReference type="RefSeq" id="WP_174583258.1">
    <property type="nucleotide sequence ID" value="NZ_CAJNOB010000017.1"/>
</dbReference>
<accession>A0A8J2FSQ4</accession>
<feature type="transmembrane region" description="Helical" evidence="1">
    <location>
        <begin position="197"/>
        <end position="229"/>
    </location>
</feature>
<keyword evidence="3" id="KW-0378">Hydrolase</keyword>
<dbReference type="GO" id="GO:0004175">
    <property type="term" value="F:endopeptidase activity"/>
    <property type="evidence" value="ECO:0007669"/>
    <property type="project" value="UniProtKB-ARBA"/>
</dbReference>
<feature type="transmembrane region" description="Helical" evidence="1">
    <location>
        <begin position="235"/>
        <end position="256"/>
    </location>
</feature>
<dbReference type="Proteomes" id="UP000663859">
    <property type="component" value="Unassembled WGS sequence"/>
</dbReference>
<name>A0A8J2FSQ4_9BACT</name>
<keyword evidence="1" id="KW-0472">Membrane</keyword>
<organism evidence="3 4">
    <name type="scientific">Candidatus Methylacidithermus pantelleriae</name>
    <dbReference type="NCBI Taxonomy" id="2744239"/>
    <lineage>
        <taxon>Bacteria</taxon>
        <taxon>Pseudomonadati</taxon>
        <taxon>Verrucomicrobiota</taxon>
        <taxon>Methylacidiphilae</taxon>
        <taxon>Methylacidiphilales</taxon>
        <taxon>Methylacidiphilaceae</taxon>
        <taxon>Candidatus Methylacidithermus</taxon>
    </lineage>
</organism>
<dbReference type="Pfam" id="PF02517">
    <property type="entry name" value="Rce1-like"/>
    <property type="match status" value="1"/>
</dbReference>
<feature type="transmembrane region" description="Helical" evidence="1">
    <location>
        <begin position="160"/>
        <end position="185"/>
    </location>
</feature>
<dbReference type="EMBL" id="CAJNOB010000017">
    <property type="protein sequence ID" value="CAF0698032.1"/>
    <property type="molecule type" value="Genomic_DNA"/>
</dbReference>